<dbReference type="OrthoDB" id="9783218at2"/>
<accession>A0A4R3URA8</accession>
<evidence type="ECO:0000256" key="4">
    <source>
        <dbReference type="ARBA" id="ARBA00022692"/>
    </source>
</evidence>
<keyword evidence="6 7" id="KW-0472">Membrane</keyword>
<name>A0A4R3URA8_9BURK</name>
<feature type="transmembrane region" description="Helical" evidence="7">
    <location>
        <begin position="102"/>
        <end position="127"/>
    </location>
</feature>
<dbReference type="InterPro" id="IPR035906">
    <property type="entry name" value="MetI-like_sf"/>
</dbReference>
<gene>
    <name evidence="9" type="ORF">EV686_1125</name>
</gene>
<organism evidence="9 10">
    <name type="scientific">Paracandidimonas soli</name>
    <dbReference type="NCBI Taxonomy" id="1917182"/>
    <lineage>
        <taxon>Bacteria</taxon>
        <taxon>Pseudomonadati</taxon>
        <taxon>Pseudomonadota</taxon>
        <taxon>Betaproteobacteria</taxon>
        <taxon>Burkholderiales</taxon>
        <taxon>Alcaligenaceae</taxon>
        <taxon>Paracandidimonas</taxon>
    </lineage>
</organism>
<dbReference type="SUPFAM" id="SSF161098">
    <property type="entry name" value="MetI-like"/>
    <property type="match status" value="1"/>
</dbReference>
<feature type="transmembrane region" description="Helical" evidence="7">
    <location>
        <begin position="266"/>
        <end position="287"/>
    </location>
</feature>
<keyword evidence="3" id="KW-1003">Cell membrane</keyword>
<dbReference type="PROSITE" id="PS50928">
    <property type="entry name" value="ABC_TM1"/>
    <property type="match status" value="1"/>
</dbReference>
<evidence type="ECO:0000256" key="3">
    <source>
        <dbReference type="ARBA" id="ARBA00022475"/>
    </source>
</evidence>
<comment type="similarity">
    <text evidence="7">Belongs to the binding-protein-dependent transport system permease family.</text>
</comment>
<evidence type="ECO:0000256" key="5">
    <source>
        <dbReference type="ARBA" id="ARBA00022989"/>
    </source>
</evidence>
<keyword evidence="4 7" id="KW-0812">Transmembrane</keyword>
<dbReference type="Pfam" id="PF12911">
    <property type="entry name" value="OppC_N"/>
    <property type="match status" value="1"/>
</dbReference>
<dbReference type="PANTHER" id="PTHR43386:SF25">
    <property type="entry name" value="PEPTIDE ABC TRANSPORTER PERMEASE PROTEIN"/>
    <property type="match status" value="1"/>
</dbReference>
<keyword evidence="5 7" id="KW-1133">Transmembrane helix</keyword>
<dbReference type="GO" id="GO:0055085">
    <property type="term" value="P:transmembrane transport"/>
    <property type="evidence" value="ECO:0007669"/>
    <property type="project" value="InterPro"/>
</dbReference>
<evidence type="ECO:0000256" key="7">
    <source>
        <dbReference type="RuleBase" id="RU363032"/>
    </source>
</evidence>
<keyword evidence="2 7" id="KW-0813">Transport</keyword>
<dbReference type="Pfam" id="PF00528">
    <property type="entry name" value="BPD_transp_1"/>
    <property type="match status" value="1"/>
</dbReference>
<feature type="domain" description="ABC transmembrane type-1" evidence="8">
    <location>
        <begin position="100"/>
        <end position="289"/>
    </location>
</feature>
<dbReference type="InterPro" id="IPR050366">
    <property type="entry name" value="BP-dependent_transpt_permease"/>
</dbReference>
<sequence>MTRQATPPIAGRLEEETLVRRLGFWRKAARHRTFLFSAAILVALLLIAIFAPLLASHDPYLQNVAMRLKPPFWHDNTVAQHLLGTDQLGRDYLSRLIYGARISMMIAIGATLMSAIIGVTLGLLAGYYGGWIDTAISTIITTRLSMPIILIALAVVAIVGPSLTVVIIVLGLLLWDQFAVVTRVATQQACARDYVTAAQVMGASLPHILFREILPNIRAPLMVVATVEMAQAVLLEAALSFLGLGVQAPLPSWGLMLSEAKTSMFFSPWLIVLPGACLFVLALAINLMGDAMRDLTSGGRG</sequence>
<dbReference type="PANTHER" id="PTHR43386">
    <property type="entry name" value="OLIGOPEPTIDE TRANSPORT SYSTEM PERMEASE PROTEIN APPC"/>
    <property type="match status" value="1"/>
</dbReference>
<dbReference type="Proteomes" id="UP000294692">
    <property type="component" value="Unassembled WGS sequence"/>
</dbReference>
<dbReference type="GO" id="GO:0005886">
    <property type="term" value="C:plasma membrane"/>
    <property type="evidence" value="ECO:0007669"/>
    <property type="project" value="UniProtKB-SubCell"/>
</dbReference>
<dbReference type="AlphaFoldDB" id="A0A4R3URA8"/>
<reference evidence="9 10" key="1">
    <citation type="submission" date="2019-03" db="EMBL/GenBank/DDBJ databases">
        <title>Genomic Encyclopedia of Type Strains, Phase IV (KMG-IV): sequencing the most valuable type-strain genomes for metagenomic binning, comparative biology and taxonomic classification.</title>
        <authorList>
            <person name="Goeker M."/>
        </authorList>
    </citation>
    <scope>NUCLEOTIDE SEQUENCE [LARGE SCALE GENOMIC DNA]</scope>
    <source>
        <strain evidence="9 10">DSM 100048</strain>
    </source>
</reference>
<feature type="transmembrane region" description="Helical" evidence="7">
    <location>
        <begin position="34"/>
        <end position="55"/>
    </location>
</feature>
<dbReference type="CDD" id="cd06261">
    <property type="entry name" value="TM_PBP2"/>
    <property type="match status" value="1"/>
</dbReference>
<evidence type="ECO:0000259" key="8">
    <source>
        <dbReference type="PROSITE" id="PS50928"/>
    </source>
</evidence>
<dbReference type="RefSeq" id="WP_132478100.1">
    <property type="nucleotide sequence ID" value="NZ_JBHRVM010000001.1"/>
</dbReference>
<evidence type="ECO:0000256" key="2">
    <source>
        <dbReference type="ARBA" id="ARBA00022448"/>
    </source>
</evidence>
<dbReference type="InterPro" id="IPR025966">
    <property type="entry name" value="OppC_N"/>
</dbReference>
<comment type="subcellular location">
    <subcellularLocation>
        <location evidence="1 7">Cell membrane</location>
        <topology evidence="1 7">Multi-pass membrane protein</topology>
    </subcellularLocation>
</comment>
<dbReference type="Gene3D" id="1.10.3720.10">
    <property type="entry name" value="MetI-like"/>
    <property type="match status" value="1"/>
</dbReference>
<dbReference type="EMBL" id="SMBX01000012">
    <property type="protein sequence ID" value="TCU93123.1"/>
    <property type="molecule type" value="Genomic_DNA"/>
</dbReference>
<dbReference type="InterPro" id="IPR000515">
    <property type="entry name" value="MetI-like"/>
</dbReference>
<keyword evidence="10" id="KW-1185">Reference proteome</keyword>
<evidence type="ECO:0000256" key="1">
    <source>
        <dbReference type="ARBA" id="ARBA00004651"/>
    </source>
</evidence>
<protein>
    <submittedName>
        <fullName evidence="9">Peptide/nickel transport system permease protein</fullName>
    </submittedName>
</protein>
<evidence type="ECO:0000313" key="10">
    <source>
        <dbReference type="Proteomes" id="UP000294692"/>
    </source>
</evidence>
<comment type="caution">
    <text evidence="9">The sequence shown here is derived from an EMBL/GenBank/DDBJ whole genome shotgun (WGS) entry which is preliminary data.</text>
</comment>
<evidence type="ECO:0000256" key="6">
    <source>
        <dbReference type="ARBA" id="ARBA00023136"/>
    </source>
</evidence>
<feature type="transmembrane region" description="Helical" evidence="7">
    <location>
        <begin position="148"/>
        <end position="174"/>
    </location>
</feature>
<proteinExistence type="inferred from homology"/>
<evidence type="ECO:0000313" key="9">
    <source>
        <dbReference type="EMBL" id="TCU93123.1"/>
    </source>
</evidence>